<sequence length="167" mass="17996">MTHAKALEAIHTLSSLATDIAPTVPPFSYSDQIPMTPYNAAPALVVWLYLVTNPQFLQILDTAPDYDFVLPPGQPRIVVNTVQEIATATNLTVPAVGAILDSYRKPDPTLQSQFDVKQTFRNVAKTFQSFAASSLYPRTNCPGDGTAMLNLAENGATVDPQATSFPA</sequence>
<dbReference type="EMBL" id="JACHIP010000005">
    <property type="protein sequence ID" value="MBB5058864.1"/>
    <property type="molecule type" value="Genomic_DNA"/>
</dbReference>
<proteinExistence type="predicted"/>
<dbReference type="Proteomes" id="UP000540989">
    <property type="component" value="Unassembled WGS sequence"/>
</dbReference>
<gene>
    <name evidence="1" type="ORF">HDF16_003587</name>
</gene>
<name>A0A7W8E531_9BACT</name>
<keyword evidence="2" id="KW-1185">Reference proteome</keyword>
<protein>
    <submittedName>
        <fullName evidence="1">Uncharacterized protein</fullName>
    </submittedName>
</protein>
<comment type="caution">
    <text evidence="1">The sequence shown here is derived from an EMBL/GenBank/DDBJ whole genome shotgun (WGS) entry which is preliminary data.</text>
</comment>
<evidence type="ECO:0000313" key="1">
    <source>
        <dbReference type="EMBL" id="MBB5058864.1"/>
    </source>
</evidence>
<organism evidence="1 2">
    <name type="scientific">Granulicella aggregans</name>
    <dbReference type="NCBI Taxonomy" id="474949"/>
    <lineage>
        <taxon>Bacteria</taxon>
        <taxon>Pseudomonadati</taxon>
        <taxon>Acidobacteriota</taxon>
        <taxon>Terriglobia</taxon>
        <taxon>Terriglobales</taxon>
        <taxon>Acidobacteriaceae</taxon>
        <taxon>Granulicella</taxon>
    </lineage>
</organism>
<reference evidence="1 2" key="1">
    <citation type="submission" date="2020-08" db="EMBL/GenBank/DDBJ databases">
        <title>Genomic Encyclopedia of Type Strains, Phase IV (KMG-V): Genome sequencing to study the core and pangenomes of soil and plant-associated prokaryotes.</title>
        <authorList>
            <person name="Whitman W."/>
        </authorList>
    </citation>
    <scope>NUCLEOTIDE SEQUENCE [LARGE SCALE GENOMIC DNA]</scope>
    <source>
        <strain evidence="1 2">M8UP14</strain>
    </source>
</reference>
<dbReference type="AlphaFoldDB" id="A0A7W8E531"/>
<evidence type="ECO:0000313" key="2">
    <source>
        <dbReference type="Proteomes" id="UP000540989"/>
    </source>
</evidence>
<accession>A0A7W8E531</accession>
<dbReference type="RefSeq" id="WP_221312868.1">
    <property type="nucleotide sequence ID" value="NZ_JACHIP010000005.1"/>
</dbReference>